<keyword evidence="3" id="KW-0732">Signal</keyword>
<comment type="subcellular location">
    <subcellularLocation>
        <location evidence="9">Endomembrane system</location>
        <topology evidence="9">Lipid-anchor</topology>
    </subcellularLocation>
    <subcellularLocation>
        <location evidence="1">Membrane</location>
        <topology evidence="1">Lipid-anchor</topology>
        <topology evidence="1">GPI-anchor</topology>
    </subcellularLocation>
</comment>
<keyword evidence="5" id="KW-1015">Disulfide bond</keyword>
<keyword evidence="6" id="KW-0325">Glycoprotein</keyword>
<dbReference type="CDD" id="cd11019">
    <property type="entry name" value="OsENODL1_like"/>
    <property type="match status" value="1"/>
</dbReference>
<evidence type="ECO:0000256" key="5">
    <source>
        <dbReference type="ARBA" id="ARBA00023157"/>
    </source>
</evidence>
<dbReference type="PANTHER" id="PTHR33021:SF44">
    <property type="entry name" value="EARLY NODULIN-LIKE PROTEIN 8"/>
    <property type="match status" value="1"/>
</dbReference>
<keyword evidence="7" id="KW-0449">Lipoprotein</keyword>
<gene>
    <name evidence="12" type="primary">At2g25060_5</name>
    <name evidence="12" type="ORF">g.32389</name>
</gene>
<protein>
    <submittedName>
        <fullName evidence="12">Early nodulin-like protein 1</fullName>
    </submittedName>
</protein>
<feature type="domain" description="Phytocyanin" evidence="11">
    <location>
        <begin position="57"/>
        <end position="161"/>
    </location>
</feature>
<dbReference type="SUPFAM" id="SSF49503">
    <property type="entry name" value="Cupredoxins"/>
    <property type="match status" value="1"/>
</dbReference>
<evidence type="ECO:0000256" key="4">
    <source>
        <dbReference type="ARBA" id="ARBA00023136"/>
    </source>
</evidence>
<keyword evidence="2" id="KW-0336">GPI-anchor</keyword>
<dbReference type="GO" id="GO:0005886">
    <property type="term" value="C:plasma membrane"/>
    <property type="evidence" value="ECO:0007669"/>
    <property type="project" value="TreeGrafter"/>
</dbReference>
<dbReference type="GO" id="GO:0009055">
    <property type="term" value="F:electron transfer activity"/>
    <property type="evidence" value="ECO:0007669"/>
    <property type="project" value="InterPro"/>
</dbReference>
<dbReference type="InterPro" id="IPR039391">
    <property type="entry name" value="Phytocyanin-like"/>
</dbReference>
<dbReference type="PANTHER" id="PTHR33021">
    <property type="entry name" value="BLUE COPPER PROTEIN"/>
    <property type="match status" value="1"/>
</dbReference>
<proteinExistence type="inferred from homology"/>
<keyword evidence="10" id="KW-1133">Transmembrane helix</keyword>
<keyword evidence="4 10" id="KW-0472">Membrane</keyword>
<dbReference type="GO" id="GO:0098552">
    <property type="term" value="C:side of membrane"/>
    <property type="evidence" value="ECO:0007669"/>
    <property type="project" value="UniProtKB-KW"/>
</dbReference>
<accession>A0A1D1YHV4</accession>
<dbReference type="InterPro" id="IPR008972">
    <property type="entry name" value="Cupredoxin"/>
</dbReference>
<evidence type="ECO:0000256" key="6">
    <source>
        <dbReference type="ARBA" id="ARBA00023180"/>
    </source>
</evidence>
<evidence type="ECO:0000256" key="10">
    <source>
        <dbReference type="SAM" id="Phobius"/>
    </source>
</evidence>
<dbReference type="InterPro" id="IPR041846">
    <property type="entry name" value="ENL_dom"/>
</dbReference>
<evidence type="ECO:0000259" key="11">
    <source>
        <dbReference type="PROSITE" id="PS51485"/>
    </source>
</evidence>
<dbReference type="EMBL" id="GDJX01013710">
    <property type="protein sequence ID" value="JAT54226.1"/>
    <property type="molecule type" value="Transcribed_RNA"/>
</dbReference>
<organism evidence="12">
    <name type="scientific">Anthurium amnicola</name>
    <dbReference type="NCBI Taxonomy" id="1678845"/>
    <lineage>
        <taxon>Eukaryota</taxon>
        <taxon>Viridiplantae</taxon>
        <taxon>Streptophyta</taxon>
        <taxon>Embryophyta</taxon>
        <taxon>Tracheophyta</taxon>
        <taxon>Spermatophyta</taxon>
        <taxon>Magnoliopsida</taxon>
        <taxon>Liliopsida</taxon>
        <taxon>Araceae</taxon>
        <taxon>Pothoideae</taxon>
        <taxon>Potheae</taxon>
        <taxon>Anthurium</taxon>
    </lineage>
</organism>
<dbReference type="Pfam" id="PF02298">
    <property type="entry name" value="Cu_bind_like"/>
    <property type="match status" value="1"/>
</dbReference>
<evidence type="ECO:0000256" key="8">
    <source>
        <dbReference type="ARBA" id="ARBA00035011"/>
    </source>
</evidence>
<evidence type="ECO:0000256" key="2">
    <source>
        <dbReference type="ARBA" id="ARBA00022622"/>
    </source>
</evidence>
<feature type="non-terminal residue" evidence="12">
    <location>
        <position position="1"/>
    </location>
</feature>
<keyword evidence="10" id="KW-0812">Transmembrane</keyword>
<evidence type="ECO:0000256" key="9">
    <source>
        <dbReference type="ARBA" id="ARBA00037868"/>
    </source>
</evidence>
<dbReference type="InterPro" id="IPR003245">
    <property type="entry name" value="Phytocyanin_dom"/>
</dbReference>
<dbReference type="FunFam" id="2.60.40.420:FF:000010">
    <property type="entry name" value="Early nodulin-like protein 1"/>
    <property type="match status" value="1"/>
</dbReference>
<evidence type="ECO:0000256" key="1">
    <source>
        <dbReference type="ARBA" id="ARBA00004589"/>
    </source>
</evidence>
<reference evidence="12" key="1">
    <citation type="submission" date="2015-07" db="EMBL/GenBank/DDBJ databases">
        <title>Transcriptome Assembly of Anthurium amnicola.</title>
        <authorList>
            <person name="Suzuki J."/>
        </authorList>
    </citation>
    <scope>NUCLEOTIDE SEQUENCE</scope>
</reference>
<evidence type="ECO:0000256" key="7">
    <source>
        <dbReference type="ARBA" id="ARBA00023288"/>
    </source>
</evidence>
<comment type="similarity">
    <text evidence="8">Belongs to the early nodulin-like (ENODL) family.</text>
</comment>
<dbReference type="AlphaFoldDB" id="A0A1D1YHV4"/>
<sequence length="220" mass="23673">ERERERPRNMVAASMETTALRHRRRHHCQQQRLLPFLVFLPAAVFFSSPHGIGASADQYKVGDLDAWGVPPPGKPQVYSTWSQTHHFRIGDSLLFLYPPSQDSVIQVTERDFDTCAVGDPLLKMDDGSSLFNITSPGEFFFTSGVPGHCQKHQRLRVAVPSANGTFFPPAAGPAGALPATAPAYPTVFGPAPPASASPARVAAAGSGLVGLPLLLSSFWV</sequence>
<evidence type="ECO:0000256" key="3">
    <source>
        <dbReference type="ARBA" id="ARBA00022729"/>
    </source>
</evidence>
<name>A0A1D1YHV4_9ARAE</name>
<dbReference type="GO" id="GO:0012505">
    <property type="term" value="C:endomembrane system"/>
    <property type="evidence" value="ECO:0007669"/>
    <property type="project" value="UniProtKB-SubCell"/>
</dbReference>
<dbReference type="Gene3D" id="2.60.40.420">
    <property type="entry name" value="Cupredoxins - blue copper proteins"/>
    <property type="match status" value="1"/>
</dbReference>
<dbReference type="PROSITE" id="PS51485">
    <property type="entry name" value="PHYTOCYANIN"/>
    <property type="match status" value="1"/>
</dbReference>
<evidence type="ECO:0000313" key="12">
    <source>
        <dbReference type="EMBL" id="JAT54226.1"/>
    </source>
</evidence>
<feature type="transmembrane region" description="Helical" evidence="10">
    <location>
        <begin position="33"/>
        <end position="52"/>
    </location>
</feature>